<evidence type="ECO:0000256" key="1">
    <source>
        <dbReference type="ARBA" id="ARBA00001933"/>
    </source>
</evidence>
<evidence type="ECO:0000256" key="3">
    <source>
        <dbReference type="ARBA" id="ARBA00022898"/>
    </source>
</evidence>
<dbReference type="EMBL" id="JACHJG010000014">
    <property type="protein sequence ID" value="MBB4889568.1"/>
    <property type="molecule type" value="Genomic_DNA"/>
</dbReference>
<dbReference type="EC" id="2.6.1.42" evidence="7"/>
<dbReference type="GO" id="GO:0046394">
    <property type="term" value="P:carboxylic acid biosynthetic process"/>
    <property type="evidence" value="ECO:0007669"/>
    <property type="project" value="UniProtKB-ARBA"/>
</dbReference>
<keyword evidence="8" id="KW-1185">Reference proteome</keyword>
<accession>A0A7W7LG08</accession>
<dbReference type="FunFam" id="3.20.10.10:FF:000002">
    <property type="entry name" value="D-alanine aminotransferase"/>
    <property type="match status" value="1"/>
</dbReference>
<evidence type="ECO:0000313" key="7">
    <source>
        <dbReference type="EMBL" id="MBB4889568.1"/>
    </source>
</evidence>
<dbReference type="InterPro" id="IPR050571">
    <property type="entry name" value="Class-IV_PLP-Dep_Aminotrnsfr"/>
</dbReference>
<sequence>MAAQATATPSALGLGEWAYDRGEFVSATARRLPLSTQALHYGTGAFEGIRAYRSDSGLFLFRAREHYERLLRACQVLRIIAVPSAVEELIDITVELLRRNGHEGDTYVRPLAHKLSLLPNTPPGVSLAGVSDGLSITTFGFPSGGTVQGTRCAVSSWRRPPRDTLPAQAKIAGGYVTSALACDEARAAGFDDAILLDHTGNVAEASTANVFAVLDGRIVTPPDTGDLLPGITRDTLITLCRESGTEVVERVLSPAELFTADEIFLSSTGKGVVSVTSLSGRDIGSGAIGPVTTRVAALYDSATRSTAGAHPEWLTPVVTDGDPRAGGRTVGEVPRGSRTRTTPTSGKQG</sequence>
<proteinExistence type="inferred from homology"/>
<dbReference type="InterPro" id="IPR018300">
    <property type="entry name" value="Aminotrans_IV_CS"/>
</dbReference>
<feature type="compositionally biased region" description="Low complexity" evidence="6">
    <location>
        <begin position="334"/>
        <end position="349"/>
    </location>
</feature>
<dbReference type="CDD" id="cd00449">
    <property type="entry name" value="PLPDE_IV"/>
    <property type="match status" value="1"/>
</dbReference>
<dbReference type="AlphaFoldDB" id="A0A7W7LG08"/>
<dbReference type="PANTHER" id="PTHR42743">
    <property type="entry name" value="AMINO-ACID AMINOTRANSFERASE"/>
    <property type="match status" value="1"/>
</dbReference>
<dbReference type="InterPro" id="IPR036038">
    <property type="entry name" value="Aminotransferase-like"/>
</dbReference>
<protein>
    <submittedName>
        <fullName evidence="7">Branched-chain amino acid aminotransferase</fullName>
        <ecNumber evidence="7">2.6.1.42</ecNumber>
    </submittedName>
</protein>
<dbReference type="InterPro" id="IPR043131">
    <property type="entry name" value="BCAT-like_N"/>
</dbReference>
<dbReference type="Gene3D" id="3.30.470.10">
    <property type="match status" value="1"/>
</dbReference>
<comment type="caution">
    <text evidence="7">The sequence shown here is derived from an EMBL/GenBank/DDBJ whole genome shotgun (WGS) entry which is preliminary data.</text>
</comment>
<dbReference type="InterPro" id="IPR043132">
    <property type="entry name" value="BCAT-like_C"/>
</dbReference>
<keyword evidence="7" id="KW-0032">Aminotransferase</keyword>
<evidence type="ECO:0000256" key="2">
    <source>
        <dbReference type="ARBA" id="ARBA00009320"/>
    </source>
</evidence>
<dbReference type="PROSITE" id="PS00770">
    <property type="entry name" value="AA_TRANSFER_CLASS_4"/>
    <property type="match status" value="1"/>
</dbReference>
<organism evidence="7 8">
    <name type="scientific">Streptomyces netropsis</name>
    <name type="common">Streptoverticillium netropsis</name>
    <dbReference type="NCBI Taxonomy" id="55404"/>
    <lineage>
        <taxon>Bacteria</taxon>
        <taxon>Bacillati</taxon>
        <taxon>Actinomycetota</taxon>
        <taxon>Actinomycetes</taxon>
        <taxon>Kitasatosporales</taxon>
        <taxon>Streptomycetaceae</taxon>
        <taxon>Streptomyces</taxon>
    </lineage>
</organism>
<dbReference type="Pfam" id="PF01063">
    <property type="entry name" value="Aminotran_4"/>
    <property type="match status" value="1"/>
</dbReference>
<evidence type="ECO:0000256" key="4">
    <source>
        <dbReference type="RuleBase" id="RU004106"/>
    </source>
</evidence>
<evidence type="ECO:0000256" key="6">
    <source>
        <dbReference type="SAM" id="MobiDB-lite"/>
    </source>
</evidence>
<dbReference type="Proteomes" id="UP000556436">
    <property type="component" value="Unassembled WGS sequence"/>
</dbReference>
<dbReference type="Gene3D" id="3.20.10.10">
    <property type="entry name" value="D-amino Acid Aminotransferase, subunit A, domain 2"/>
    <property type="match status" value="1"/>
</dbReference>
<dbReference type="RefSeq" id="WP_184738125.1">
    <property type="nucleotide sequence ID" value="NZ_CP147867.1"/>
</dbReference>
<comment type="similarity">
    <text evidence="2 4">Belongs to the class-IV pyridoxal-phosphate-dependent aminotransferase family.</text>
</comment>
<dbReference type="InterPro" id="IPR001544">
    <property type="entry name" value="Aminotrans_IV"/>
</dbReference>
<evidence type="ECO:0000313" key="8">
    <source>
        <dbReference type="Proteomes" id="UP000556436"/>
    </source>
</evidence>
<dbReference type="PANTHER" id="PTHR42743:SF4">
    <property type="entry name" value="BRANCHED-CHAIN-AMINO-ACID AMINOTRANSFERASE-RELATED"/>
    <property type="match status" value="1"/>
</dbReference>
<dbReference type="GO" id="GO:0008652">
    <property type="term" value="P:amino acid biosynthetic process"/>
    <property type="evidence" value="ECO:0007669"/>
    <property type="project" value="UniProtKB-ARBA"/>
</dbReference>
<evidence type="ECO:0000256" key="5">
    <source>
        <dbReference type="RuleBase" id="RU004516"/>
    </source>
</evidence>
<comment type="cofactor">
    <cofactor evidence="1 5">
        <name>pyridoxal 5'-phosphate</name>
        <dbReference type="ChEBI" id="CHEBI:597326"/>
    </cofactor>
</comment>
<gene>
    <name evidence="7" type="ORF">FHS38_005644</name>
</gene>
<dbReference type="SUPFAM" id="SSF56752">
    <property type="entry name" value="D-aminoacid aminotransferase-like PLP-dependent enzymes"/>
    <property type="match status" value="1"/>
</dbReference>
<keyword evidence="7" id="KW-0808">Transferase</keyword>
<name>A0A7W7LG08_STRNE</name>
<feature type="region of interest" description="Disordered" evidence="6">
    <location>
        <begin position="310"/>
        <end position="349"/>
    </location>
</feature>
<keyword evidence="3 5" id="KW-0663">Pyridoxal phosphate</keyword>
<dbReference type="GO" id="GO:0004084">
    <property type="term" value="F:branched-chain-amino-acid transaminase activity"/>
    <property type="evidence" value="ECO:0007669"/>
    <property type="project" value="UniProtKB-EC"/>
</dbReference>
<reference evidence="7 8" key="1">
    <citation type="submission" date="2020-08" db="EMBL/GenBank/DDBJ databases">
        <title>Genomic Encyclopedia of Type Strains, Phase III (KMG-III): the genomes of soil and plant-associated and newly described type strains.</title>
        <authorList>
            <person name="Whitman W."/>
        </authorList>
    </citation>
    <scope>NUCLEOTIDE SEQUENCE [LARGE SCALE GENOMIC DNA]</scope>
    <source>
        <strain evidence="7 8">CECT 3265</strain>
    </source>
</reference>